<protein>
    <submittedName>
        <fullName evidence="2">Uncharacterized protein</fullName>
    </submittedName>
</protein>
<sequence length="190" mass="22205">MKKIILLFSFLSIVLLYALEDASTTLSNMKMRLENDKSSLYKVQTVLRNDIYKQKQELEKIENGLDIVLDGLLIFSSSFNGCHNDYEDSIKGFREIRDSNVKRYSHRRDELNNMYYEDIEDAKDELKMCLSSKGDFLAELQGLKTKLNDMKEQIDISRNSIPRLEKRLKEVNKKILRITIEINGLEGKLK</sequence>
<proteinExistence type="predicted"/>
<accession>A0A6S6S8P8</accession>
<dbReference type="EMBL" id="CACVAS010000040">
    <property type="protein sequence ID" value="CAA6806192.1"/>
    <property type="molecule type" value="Genomic_DNA"/>
</dbReference>
<evidence type="ECO:0000313" key="2">
    <source>
        <dbReference type="EMBL" id="CAA6806192.1"/>
    </source>
</evidence>
<keyword evidence="1" id="KW-0175">Coiled coil</keyword>
<feature type="coiled-coil region" evidence="1">
    <location>
        <begin position="133"/>
        <end position="188"/>
    </location>
</feature>
<gene>
    <name evidence="2" type="ORF">HELGO_WM33721</name>
</gene>
<evidence type="ECO:0000256" key="1">
    <source>
        <dbReference type="SAM" id="Coils"/>
    </source>
</evidence>
<reference evidence="2" key="1">
    <citation type="submission" date="2020-01" db="EMBL/GenBank/DDBJ databases">
        <authorList>
            <person name="Meier V. D."/>
            <person name="Meier V D."/>
        </authorList>
    </citation>
    <scope>NUCLEOTIDE SEQUENCE</scope>
    <source>
        <strain evidence="2">HLG_WM_MAG_01</strain>
    </source>
</reference>
<name>A0A6S6S8P8_9BACT</name>
<dbReference type="AlphaFoldDB" id="A0A6S6S8P8"/>
<organism evidence="2">
    <name type="scientific">uncultured Sulfurovum sp</name>
    <dbReference type="NCBI Taxonomy" id="269237"/>
    <lineage>
        <taxon>Bacteria</taxon>
        <taxon>Pseudomonadati</taxon>
        <taxon>Campylobacterota</taxon>
        <taxon>Epsilonproteobacteria</taxon>
        <taxon>Campylobacterales</taxon>
        <taxon>Sulfurovaceae</taxon>
        <taxon>Sulfurovum</taxon>
        <taxon>environmental samples</taxon>
    </lineage>
</organism>